<organism evidence="2 3">
    <name type="scientific">Adhaeretor mobilis</name>
    <dbReference type="NCBI Taxonomy" id="1930276"/>
    <lineage>
        <taxon>Bacteria</taxon>
        <taxon>Pseudomonadati</taxon>
        <taxon>Planctomycetota</taxon>
        <taxon>Planctomycetia</taxon>
        <taxon>Pirellulales</taxon>
        <taxon>Lacipirellulaceae</taxon>
        <taxon>Adhaeretor</taxon>
    </lineage>
</organism>
<accession>A0A517MQZ5</accession>
<dbReference type="RefSeq" id="WP_145057575.1">
    <property type="nucleotide sequence ID" value="NZ_CP036263.1"/>
</dbReference>
<name>A0A517MQZ5_9BACT</name>
<keyword evidence="1" id="KW-1133">Transmembrane helix</keyword>
<feature type="transmembrane region" description="Helical" evidence="1">
    <location>
        <begin position="42"/>
        <end position="63"/>
    </location>
</feature>
<evidence type="ECO:0000313" key="2">
    <source>
        <dbReference type="EMBL" id="QDS97303.1"/>
    </source>
</evidence>
<dbReference type="EMBL" id="CP036263">
    <property type="protein sequence ID" value="QDS97303.1"/>
    <property type="molecule type" value="Genomic_DNA"/>
</dbReference>
<dbReference type="Proteomes" id="UP000319852">
    <property type="component" value="Chromosome"/>
</dbReference>
<feature type="transmembrane region" description="Helical" evidence="1">
    <location>
        <begin position="115"/>
        <end position="134"/>
    </location>
</feature>
<gene>
    <name evidence="2" type="ORF">HG15A2_05640</name>
</gene>
<reference evidence="2 3" key="1">
    <citation type="submission" date="2019-02" db="EMBL/GenBank/DDBJ databases">
        <title>Deep-cultivation of Planctomycetes and their phenomic and genomic characterization uncovers novel biology.</title>
        <authorList>
            <person name="Wiegand S."/>
            <person name="Jogler M."/>
            <person name="Boedeker C."/>
            <person name="Pinto D."/>
            <person name="Vollmers J."/>
            <person name="Rivas-Marin E."/>
            <person name="Kohn T."/>
            <person name="Peeters S.H."/>
            <person name="Heuer A."/>
            <person name="Rast P."/>
            <person name="Oberbeckmann S."/>
            <person name="Bunk B."/>
            <person name="Jeske O."/>
            <person name="Meyerdierks A."/>
            <person name="Storesund J.E."/>
            <person name="Kallscheuer N."/>
            <person name="Luecker S."/>
            <person name="Lage O.M."/>
            <person name="Pohl T."/>
            <person name="Merkel B.J."/>
            <person name="Hornburger P."/>
            <person name="Mueller R.-W."/>
            <person name="Bruemmer F."/>
            <person name="Labrenz M."/>
            <person name="Spormann A.M."/>
            <person name="Op den Camp H."/>
            <person name="Overmann J."/>
            <person name="Amann R."/>
            <person name="Jetten M.S.M."/>
            <person name="Mascher T."/>
            <person name="Medema M.H."/>
            <person name="Devos D.P."/>
            <person name="Kaster A.-K."/>
            <person name="Ovreas L."/>
            <person name="Rohde M."/>
            <person name="Galperin M.Y."/>
            <person name="Jogler C."/>
        </authorList>
    </citation>
    <scope>NUCLEOTIDE SEQUENCE [LARGE SCALE GENOMIC DNA]</scope>
    <source>
        <strain evidence="2 3">HG15A2</strain>
    </source>
</reference>
<keyword evidence="1" id="KW-0472">Membrane</keyword>
<keyword evidence="3" id="KW-1185">Reference proteome</keyword>
<dbReference type="AlphaFoldDB" id="A0A517MQZ5"/>
<evidence type="ECO:0000313" key="3">
    <source>
        <dbReference type="Proteomes" id="UP000319852"/>
    </source>
</evidence>
<feature type="transmembrane region" description="Helical" evidence="1">
    <location>
        <begin position="6"/>
        <end position="30"/>
    </location>
</feature>
<keyword evidence="1" id="KW-0812">Transmembrane</keyword>
<dbReference type="KEGG" id="amob:HG15A2_05640"/>
<feature type="transmembrane region" description="Helical" evidence="1">
    <location>
        <begin position="83"/>
        <end position="103"/>
    </location>
</feature>
<sequence>MRYLKWIAPLVFWDGVLPAFVILVTALSDAIFGKGGLINRNAFLDVMLIAGLPLAFFVLRILVGRRRLHELAAGQTISWRLFFFVPALLILALFEAGGIGIGLSGVEVQPGDLRVFLAIYGAYFLLMAVAFLPVGSSSQTIEIEDEDRVENPWASLG</sequence>
<protein>
    <submittedName>
        <fullName evidence="2">Uncharacterized protein</fullName>
    </submittedName>
</protein>
<evidence type="ECO:0000256" key="1">
    <source>
        <dbReference type="SAM" id="Phobius"/>
    </source>
</evidence>
<proteinExistence type="predicted"/>